<dbReference type="SUPFAM" id="SSF55347">
    <property type="entry name" value="Glyceraldehyde-3-phosphate dehydrogenase-like, C-terminal domain"/>
    <property type="match status" value="1"/>
</dbReference>
<protein>
    <submittedName>
        <fullName evidence="4">Gfo/Idh/MocA family oxidoreductase</fullName>
    </submittedName>
</protein>
<dbReference type="EMBL" id="PUHZ01000026">
    <property type="protein sequence ID" value="PQO41520.1"/>
    <property type="molecule type" value="Genomic_DNA"/>
</dbReference>
<name>A0A2S8GB27_9BACT</name>
<dbReference type="InterPro" id="IPR036291">
    <property type="entry name" value="NAD(P)-bd_dom_sf"/>
</dbReference>
<evidence type="ECO:0000256" key="1">
    <source>
        <dbReference type="ARBA" id="ARBA00023002"/>
    </source>
</evidence>
<evidence type="ECO:0000259" key="2">
    <source>
        <dbReference type="Pfam" id="PF01408"/>
    </source>
</evidence>
<feature type="domain" description="GFO/IDH/MocA-like oxidoreductase" evidence="3">
    <location>
        <begin position="133"/>
        <end position="251"/>
    </location>
</feature>
<evidence type="ECO:0000313" key="4">
    <source>
        <dbReference type="EMBL" id="PQO41520.1"/>
    </source>
</evidence>
<dbReference type="Gene3D" id="3.30.360.10">
    <property type="entry name" value="Dihydrodipicolinate Reductase, domain 2"/>
    <property type="match status" value="1"/>
</dbReference>
<dbReference type="InterPro" id="IPR000683">
    <property type="entry name" value="Gfo/Idh/MocA-like_OxRdtase_N"/>
</dbReference>
<dbReference type="PANTHER" id="PTHR43818:SF11">
    <property type="entry name" value="BCDNA.GH03377"/>
    <property type="match status" value="1"/>
</dbReference>
<evidence type="ECO:0000259" key="3">
    <source>
        <dbReference type="Pfam" id="PF22725"/>
    </source>
</evidence>
<dbReference type="Pfam" id="PF22725">
    <property type="entry name" value="GFO_IDH_MocA_C3"/>
    <property type="match status" value="1"/>
</dbReference>
<organism evidence="4 5">
    <name type="scientific">Blastopirellula marina</name>
    <dbReference type="NCBI Taxonomy" id="124"/>
    <lineage>
        <taxon>Bacteria</taxon>
        <taxon>Pseudomonadati</taxon>
        <taxon>Planctomycetota</taxon>
        <taxon>Planctomycetia</taxon>
        <taxon>Pirellulales</taxon>
        <taxon>Pirellulaceae</taxon>
        <taxon>Blastopirellula</taxon>
    </lineage>
</organism>
<gene>
    <name evidence="4" type="ORF">C5Y93_30900</name>
</gene>
<dbReference type="PANTHER" id="PTHR43818">
    <property type="entry name" value="BCDNA.GH03377"/>
    <property type="match status" value="1"/>
</dbReference>
<sequence length="321" mass="34794">MTMRWGILGCGDVVRKRVAAAVQTATGSELLAVCRRDDAALRQFCADFSIPRGYPSADQMFADEEIDAVYIATPVDMHLPQTLAALAAGKHVLVEKPMALHPGECQMMIDAAKEVNRTLGVAYYRPFYPVLNRLGELIQTGQLGEVLAVQIVCSAPITFNEDGSAPWRVNAQQGGGGPVMDVGSHRIDVLLRLFGEVVDVRAVCSRKSPDEVENVANFVLQFADGVQASVTCLFDAVQDSDSLVVVGTKGIADLSPLNSGRLILRNELGDQVEQHSPHANFNVPLIEDFVAAIEEDRPPLVSGVDGLLVNEVIERIYRDAR</sequence>
<keyword evidence="1" id="KW-0560">Oxidoreductase</keyword>
<evidence type="ECO:0000313" key="5">
    <source>
        <dbReference type="Proteomes" id="UP000237819"/>
    </source>
</evidence>
<dbReference type="InterPro" id="IPR050463">
    <property type="entry name" value="Gfo/Idh/MocA_oxidrdct_glycsds"/>
</dbReference>
<dbReference type="Gene3D" id="3.40.50.720">
    <property type="entry name" value="NAD(P)-binding Rossmann-like Domain"/>
    <property type="match status" value="1"/>
</dbReference>
<dbReference type="GO" id="GO:0016491">
    <property type="term" value="F:oxidoreductase activity"/>
    <property type="evidence" value="ECO:0007669"/>
    <property type="project" value="UniProtKB-KW"/>
</dbReference>
<reference evidence="4 5" key="1">
    <citation type="submission" date="2018-02" db="EMBL/GenBank/DDBJ databases">
        <title>Comparative genomes isolates from brazilian mangrove.</title>
        <authorList>
            <person name="Araujo J.E."/>
            <person name="Taketani R.G."/>
            <person name="Silva M.C.P."/>
            <person name="Loureco M.V."/>
            <person name="Andreote F.D."/>
        </authorList>
    </citation>
    <scope>NUCLEOTIDE SEQUENCE [LARGE SCALE GENOMIC DNA]</scope>
    <source>
        <strain evidence="4 5">Nap-Phe MGV</strain>
    </source>
</reference>
<dbReference type="GO" id="GO:0000166">
    <property type="term" value="F:nucleotide binding"/>
    <property type="evidence" value="ECO:0007669"/>
    <property type="project" value="InterPro"/>
</dbReference>
<comment type="caution">
    <text evidence="4">The sequence shown here is derived from an EMBL/GenBank/DDBJ whole genome shotgun (WGS) entry which is preliminary data.</text>
</comment>
<feature type="domain" description="Gfo/Idh/MocA-like oxidoreductase N-terminal" evidence="2">
    <location>
        <begin position="3"/>
        <end position="123"/>
    </location>
</feature>
<dbReference type="InterPro" id="IPR055170">
    <property type="entry name" value="GFO_IDH_MocA-like_dom"/>
</dbReference>
<accession>A0A2S8GB27</accession>
<proteinExistence type="predicted"/>
<dbReference type="SUPFAM" id="SSF51735">
    <property type="entry name" value="NAD(P)-binding Rossmann-fold domains"/>
    <property type="match status" value="1"/>
</dbReference>
<dbReference type="Proteomes" id="UP000237819">
    <property type="component" value="Unassembled WGS sequence"/>
</dbReference>
<dbReference type="Pfam" id="PF01408">
    <property type="entry name" value="GFO_IDH_MocA"/>
    <property type="match status" value="1"/>
</dbReference>
<dbReference type="AlphaFoldDB" id="A0A2S8GB27"/>